<evidence type="ECO:0000256" key="4">
    <source>
        <dbReference type="ARBA" id="ARBA00022530"/>
    </source>
</evidence>
<keyword evidence="5" id="KW-0479">Metal-binding</keyword>
<dbReference type="InterPro" id="IPR038678">
    <property type="entry name" value="Spondin_N_sf"/>
</dbReference>
<dbReference type="InterPro" id="IPR009465">
    <property type="entry name" value="Spondin_N"/>
</dbReference>
<evidence type="ECO:0000259" key="15">
    <source>
        <dbReference type="PROSITE" id="PS51020"/>
    </source>
</evidence>
<dbReference type="InterPro" id="IPR002861">
    <property type="entry name" value="Reeler_dom"/>
</dbReference>
<feature type="domain" description="Spondin" evidence="15">
    <location>
        <begin position="184"/>
        <end position="375"/>
    </location>
</feature>
<name>A0AAW1TYP2_9CUCU</name>
<dbReference type="NCBIfam" id="NF038123">
    <property type="entry name" value="NF038123_dom"/>
    <property type="match status" value="1"/>
</dbReference>
<sequence>MKILFYFLVLILMVVKLTSSAYCDRTPEGVSRGKNMDDVDKYVIEISGDPTSYIPEKTYTVTLRHNANSLGLHMFRDFMLSVEREDVNSQIDSDQTQQKVGVFKSPKNMIYDFSRRCENTIQQVNSIPKSSIQVDWIAPPTNSGCVAFRATVAESKENWYGEEGSLTKVLCESPSENEDEQPAVLERCCACEEAKYELVFEGLWTRNTHPKDYPSYIWITKFGEIVGASHSNDESFWKYEDYASENIKALGERGDTSGIEMELKEKMGKTVRTVIKANSLRYPNITGKTFAFFRVDRENHLVSIVSKITPSPDWIVGVSNFELCQDNCSWVDHRVLNLYPWDIGTDDGPSYRSVNQPASSPSTIQKIKSDDPSSPFFDEKGNSIKPFAKLYFTRLKTYQMECSNQEPNRNDGSEVTTEEAQSEECRTKPWSSWSACSKTCGEGLMFRKRELRKPENEDICSVKLVDHRTCTGKKCKNGFNPGQLQSDDPRCELTQWSAWSSCSTECGNGTMTRDKKFKNPQYAAQCANNDPAITQQNEMCNENSSSCPNDGKEETDCSKTNWGPWTPCSVTCGNGNKTRLRMPDEGEEQEAPTESECKNMETVTCYEPLCENEGTTITDFGGITSLGQLSTERIFSEPYGPVINCVVSDWSIWGPCELIEGNCGKGYVTQHRQIQQHAMNGGKPCPIRLMRKRRCLVKCHKEEEEITTTPPIETTEADTSDSVDCVMSHWSQWSPCSSSCGSTAVQQRTRNVKVPPGKNGKPCGIRLEQKLVRCL</sequence>
<gene>
    <name evidence="16" type="ORF">WA026_009571</name>
</gene>
<keyword evidence="6 13" id="KW-0732">Signal</keyword>
<dbReference type="Gene3D" id="2.20.100.10">
    <property type="entry name" value="Thrombospondin type-1 (TSP1) repeat"/>
    <property type="match status" value="5"/>
</dbReference>
<dbReference type="InterPro" id="IPR051418">
    <property type="entry name" value="Spondin/Thrombospondin_T1"/>
</dbReference>
<dbReference type="Gene3D" id="2.60.40.4060">
    <property type="entry name" value="Reeler domain"/>
    <property type="match status" value="1"/>
</dbReference>
<keyword evidence="7" id="KW-0677">Repeat</keyword>
<dbReference type="Pfam" id="PF02014">
    <property type="entry name" value="Reeler"/>
    <property type="match status" value="1"/>
</dbReference>
<proteinExistence type="predicted"/>
<evidence type="ECO:0000256" key="12">
    <source>
        <dbReference type="SAM" id="MobiDB-lite"/>
    </source>
</evidence>
<dbReference type="PROSITE" id="PS51020">
    <property type="entry name" value="SPONDIN"/>
    <property type="match status" value="1"/>
</dbReference>
<feature type="region of interest" description="Disordered" evidence="12">
    <location>
        <begin position="352"/>
        <end position="372"/>
    </location>
</feature>
<evidence type="ECO:0000256" key="7">
    <source>
        <dbReference type="ARBA" id="ARBA00022737"/>
    </source>
</evidence>
<dbReference type="Pfam" id="PF19028">
    <property type="entry name" value="TSP1_spondin"/>
    <property type="match status" value="2"/>
</dbReference>
<keyword evidence="4" id="KW-0272">Extracellular matrix</keyword>
<evidence type="ECO:0000256" key="8">
    <source>
        <dbReference type="ARBA" id="ARBA00022889"/>
    </source>
</evidence>
<evidence type="ECO:0000256" key="13">
    <source>
        <dbReference type="SAM" id="SignalP"/>
    </source>
</evidence>
<feature type="chain" id="PRO_5043946070" description="Spondin-1" evidence="13">
    <location>
        <begin position="21"/>
        <end position="775"/>
    </location>
</feature>
<dbReference type="Pfam" id="PF06468">
    <property type="entry name" value="Spond_N"/>
    <property type="match status" value="1"/>
</dbReference>
<dbReference type="PROSITE" id="PS51019">
    <property type="entry name" value="REELIN"/>
    <property type="match status" value="1"/>
</dbReference>
<feature type="domain" description="Reelin" evidence="14">
    <location>
        <begin position="8"/>
        <end position="183"/>
    </location>
</feature>
<dbReference type="EMBL" id="JARQZJ010000034">
    <property type="protein sequence ID" value="KAK9875779.1"/>
    <property type="molecule type" value="Genomic_DNA"/>
</dbReference>
<dbReference type="Pfam" id="PF00090">
    <property type="entry name" value="TSP_1"/>
    <property type="match status" value="3"/>
</dbReference>
<keyword evidence="17" id="KW-1185">Reference proteome</keyword>
<dbReference type="InterPro" id="IPR000884">
    <property type="entry name" value="TSP1_rpt"/>
</dbReference>
<dbReference type="SMART" id="SM00209">
    <property type="entry name" value="TSP1"/>
    <property type="match status" value="5"/>
</dbReference>
<evidence type="ECO:0000256" key="10">
    <source>
        <dbReference type="ARBA" id="ARBA00023180"/>
    </source>
</evidence>
<dbReference type="GO" id="GO:0046872">
    <property type="term" value="F:metal ion binding"/>
    <property type="evidence" value="ECO:0007669"/>
    <property type="project" value="UniProtKB-KW"/>
</dbReference>
<evidence type="ECO:0000256" key="1">
    <source>
        <dbReference type="ARBA" id="ARBA00004498"/>
    </source>
</evidence>
<organism evidence="16 17">
    <name type="scientific">Henosepilachna vigintioctopunctata</name>
    <dbReference type="NCBI Taxonomy" id="420089"/>
    <lineage>
        <taxon>Eukaryota</taxon>
        <taxon>Metazoa</taxon>
        <taxon>Ecdysozoa</taxon>
        <taxon>Arthropoda</taxon>
        <taxon>Hexapoda</taxon>
        <taxon>Insecta</taxon>
        <taxon>Pterygota</taxon>
        <taxon>Neoptera</taxon>
        <taxon>Endopterygota</taxon>
        <taxon>Coleoptera</taxon>
        <taxon>Polyphaga</taxon>
        <taxon>Cucujiformia</taxon>
        <taxon>Coccinelloidea</taxon>
        <taxon>Coccinellidae</taxon>
        <taxon>Epilachninae</taxon>
        <taxon>Epilachnini</taxon>
        <taxon>Henosepilachna</taxon>
    </lineage>
</organism>
<keyword evidence="8" id="KW-0130">Cell adhesion</keyword>
<dbReference type="PANTHER" id="PTHR11311">
    <property type="entry name" value="SPONDIN"/>
    <property type="match status" value="1"/>
</dbReference>
<dbReference type="Gene3D" id="2.60.40.2130">
    <property type="entry name" value="F-spondin domain"/>
    <property type="match status" value="1"/>
</dbReference>
<evidence type="ECO:0000256" key="2">
    <source>
        <dbReference type="ARBA" id="ARBA00019594"/>
    </source>
</evidence>
<dbReference type="SUPFAM" id="SSF82895">
    <property type="entry name" value="TSP-1 type 1 repeat"/>
    <property type="match status" value="5"/>
</dbReference>
<feature type="signal peptide" evidence="13">
    <location>
        <begin position="1"/>
        <end position="20"/>
    </location>
</feature>
<evidence type="ECO:0000313" key="16">
    <source>
        <dbReference type="EMBL" id="KAK9875779.1"/>
    </source>
</evidence>
<comment type="subcellular location">
    <subcellularLocation>
        <location evidence="1">Secreted</location>
        <location evidence="1">Extracellular space</location>
        <location evidence="1">Extracellular matrix</location>
    </subcellularLocation>
</comment>
<feature type="compositionally biased region" description="Polar residues" evidence="12">
    <location>
        <begin position="352"/>
        <end position="366"/>
    </location>
</feature>
<accession>A0AAW1TYP2</accession>
<dbReference type="FunFam" id="2.60.40.2130:FF:000002">
    <property type="entry name" value="Putative Spondin-1"/>
    <property type="match status" value="1"/>
</dbReference>
<protein>
    <recommendedName>
        <fullName evidence="2">Spondin-1</fullName>
    </recommendedName>
    <alternativeName>
        <fullName evidence="11">F-spondin</fullName>
    </alternativeName>
</protein>
<evidence type="ECO:0000256" key="5">
    <source>
        <dbReference type="ARBA" id="ARBA00022723"/>
    </source>
</evidence>
<keyword evidence="9" id="KW-1015">Disulfide bond</keyword>
<evidence type="ECO:0000313" key="17">
    <source>
        <dbReference type="Proteomes" id="UP001431783"/>
    </source>
</evidence>
<evidence type="ECO:0000256" key="6">
    <source>
        <dbReference type="ARBA" id="ARBA00022729"/>
    </source>
</evidence>
<evidence type="ECO:0000256" key="9">
    <source>
        <dbReference type="ARBA" id="ARBA00023157"/>
    </source>
</evidence>
<dbReference type="InterPro" id="IPR044004">
    <property type="entry name" value="TSP1_spondin_dom"/>
</dbReference>
<reference evidence="16 17" key="1">
    <citation type="submission" date="2023-03" db="EMBL/GenBank/DDBJ databases">
        <title>Genome insight into feeding habits of ladybird beetles.</title>
        <authorList>
            <person name="Li H.-S."/>
            <person name="Huang Y.-H."/>
            <person name="Pang H."/>
        </authorList>
    </citation>
    <scope>NUCLEOTIDE SEQUENCE [LARGE SCALE GENOMIC DNA]</scope>
    <source>
        <strain evidence="16">SYSU_2023b</strain>
        <tissue evidence="16">Whole body</tissue>
    </source>
</reference>
<keyword evidence="10" id="KW-0325">Glycoprotein</keyword>
<evidence type="ECO:0000256" key="3">
    <source>
        <dbReference type="ARBA" id="ARBA00022525"/>
    </source>
</evidence>
<evidence type="ECO:0000259" key="14">
    <source>
        <dbReference type="PROSITE" id="PS51019"/>
    </source>
</evidence>
<dbReference type="InterPro" id="IPR042307">
    <property type="entry name" value="Reeler_sf"/>
</dbReference>
<dbReference type="Proteomes" id="UP001431783">
    <property type="component" value="Unassembled WGS sequence"/>
</dbReference>
<dbReference type="PANTHER" id="PTHR11311:SF16">
    <property type="entry name" value="SPONDIN-1"/>
    <property type="match status" value="1"/>
</dbReference>
<dbReference type="InterPro" id="IPR036383">
    <property type="entry name" value="TSP1_rpt_sf"/>
</dbReference>
<keyword evidence="3" id="KW-0964">Secreted</keyword>
<dbReference type="GO" id="GO:0007155">
    <property type="term" value="P:cell adhesion"/>
    <property type="evidence" value="ECO:0007669"/>
    <property type="project" value="UniProtKB-KW"/>
</dbReference>
<evidence type="ECO:0000256" key="11">
    <source>
        <dbReference type="ARBA" id="ARBA00030964"/>
    </source>
</evidence>
<dbReference type="AlphaFoldDB" id="A0AAW1TYP2"/>
<dbReference type="PROSITE" id="PS50092">
    <property type="entry name" value="TSP1"/>
    <property type="match status" value="5"/>
</dbReference>
<dbReference type="GO" id="GO:0031012">
    <property type="term" value="C:extracellular matrix"/>
    <property type="evidence" value="ECO:0007669"/>
    <property type="project" value="TreeGrafter"/>
</dbReference>
<comment type="caution">
    <text evidence="16">The sequence shown here is derived from an EMBL/GenBank/DDBJ whole genome shotgun (WGS) entry which is preliminary data.</text>
</comment>
<dbReference type="CDD" id="cd08544">
    <property type="entry name" value="Reeler"/>
    <property type="match status" value="1"/>
</dbReference>